<proteinExistence type="predicted"/>
<sequence>MLLKVMEITEASVIFHFLVINASCAKLKVASRQLDLLEARVMDALRRYCKAKDQGHPIFISSLRRKLAVLVGVRKMYRKYARRLASHIGNHLEDLVLVFSLAGVTARHENFVDRDSYVNIYRRSYHDEYDGSSSDSDLSDSDSEPVDDDAEQMDMTDAEEVEMDTSGSSIVHVYV</sequence>
<feature type="compositionally biased region" description="Acidic residues" evidence="1">
    <location>
        <begin position="137"/>
        <end position="163"/>
    </location>
</feature>
<protein>
    <submittedName>
        <fullName evidence="2">Uncharacterized protein</fullName>
    </submittedName>
</protein>
<dbReference type="AlphaFoldDB" id="A0A9D3YVS3"/>
<reference evidence="2" key="1">
    <citation type="journal article" date="2019" name="bioRxiv">
        <title>The Genome of the Zebra Mussel, Dreissena polymorpha: A Resource for Invasive Species Research.</title>
        <authorList>
            <person name="McCartney M.A."/>
            <person name="Auch B."/>
            <person name="Kono T."/>
            <person name="Mallez S."/>
            <person name="Zhang Y."/>
            <person name="Obille A."/>
            <person name="Becker A."/>
            <person name="Abrahante J.E."/>
            <person name="Garbe J."/>
            <person name="Badalamenti J.P."/>
            <person name="Herman A."/>
            <person name="Mangelson H."/>
            <person name="Liachko I."/>
            <person name="Sullivan S."/>
            <person name="Sone E.D."/>
            <person name="Koren S."/>
            <person name="Silverstein K.A.T."/>
            <person name="Beckman K.B."/>
            <person name="Gohl D.M."/>
        </authorList>
    </citation>
    <scope>NUCLEOTIDE SEQUENCE</scope>
    <source>
        <strain evidence="2">Duluth1</strain>
        <tissue evidence="2">Whole animal</tissue>
    </source>
</reference>
<gene>
    <name evidence="2" type="ORF">DPMN_065641</name>
</gene>
<dbReference type="EMBL" id="JAIWYP010000014">
    <property type="protein sequence ID" value="KAH3706256.1"/>
    <property type="molecule type" value="Genomic_DNA"/>
</dbReference>
<organism evidence="2 3">
    <name type="scientific">Dreissena polymorpha</name>
    <name type="common">Zebra mussel</name>
    <name type="synonym">Mytilus polymorpha</name>
    <dbReference type="NCBI Taxonomy" id="45954"/>
    <lineage>
        <taxon>Eukaryota</taxon>
        <taxon>Metazoa</taxon>
        <taxon>Spiralia</taxon>
        <taxon>Lophotrochozoa</taxon>
        <taxon>Mollusca</taxon>
        <taxon>Bivalvia</taxon>
        <taxon>Autobranchia</taxon>
        <taxon>Heteroconchia</taxon>
        <taxon>Euheterodonta</taxon>
        <taxon>Imparidentia</taxon>
        <taxon>Neoheterodontei</taxon>
        <taxon>Myida</taxon>
        <taxon>Dreissenoidea</taxon>
        <taxon>Dreissenidae</taxon>
        <taxon>Dreissena</taxon>
    </lineage>
</organism>
<evidence type="ECO:0000256" key="1">
    <source>
        <dbReference type="SAM" id="MobiDB-lite"/>
    </source>
</evidence>
<reference evidence="2" key="2">
    <citation type="submission" date="2020-11" db="EMBL/GenBank/DDBJ databases">
        <authorList>
            <person name="McCartney M.A."/>
            <person name="Auch B."/>
            <person name="Kono T."/>
            <person name="Mallez S."/>
            <person name="Becker A."/>
            <person name="Gohl D.M."/>
            <person name="Silverstein K.A.T."/>
            <person name="Koren S."/>
            <person name="Bechman K.B."/>
            <person name="Herman A."/>
            <person name="Abrahante J.E."/>
            <person name="Garbe J."/>
        </authorList>
    </citation>
    <scope>NUCLEOTIDE SEQUENCE</scope>
    <source>
        <strain evidence="2">Duluth1</strain>
        <tissue evidence="2">Whole animal</tissue>
    </source>
</reference>
<evidence type="ECO:0000313" key="2">
    <source>
        <dbReference type="EMBL" id="KAH3706256.1"/>
    </source>
</evidence>
<name>A0A9D3YVS3_DREPO</name>
<accession>A0A9D3YVS3</accession>
<dbReference type="Proteomes" id="UP000828390">
    <property type="component" value="Unassembled WGS sequence"/>
</dbReference>
<feature type="region of interest" description="Disordered" evidence="1">
    <location>
        <begin position="128"/>
        <end position="169"/>
    </location>
</feature>
<keyword evidence="3" id="KW-1185">Reference proteome</keyword>
<comment type="caution">
    <text evidence="2">The sequence shown here is derived from an EMBL/GenBank/DDBJ whole genome shotgun (WGS) entry which is preliminary data.</text>
</comment>
<evidence type="ECO:0000313" key="3">
    <source>
        <dbReference type="Proteomes" id="UP000828390"/>
    </source>
</evidence>